<reference evidence="8" key="1">
    <citation type="journal article" date="2022" name="bioRxiv">
        <title>Deciphering the potential niche of two novel black yeast fungi from a biological soil crust based on their genomes, phenotypes, and melanin regulation.</title>
        <authorList>
            <consortium name="DOE Joint Genome Institute"/>
            <person name="Carr E.C."/>
            <person name="Barton Q."/>
            <person name="Grambo S."/>
            <person name="Sullivan M."/>
            <person name="Renfro C.M."/>
            <person name="Kuo A."/>
            <person name="Pangilinan J."/>
            <person name="Lipzen A."/>
            <person name="Keymanesh K."/>
            <person name="Savage E."/>
            <person name="Barry K."/>
            <person name="Grigoriev I.V."/>
            <person name="Riekhof W.R."/>
            <person name="Harris S.S."/>
        </authorList>
    </citation>
    <scope>NUCLEOTIDE SEQUENCE</scope>
    <source>
        <strain evidence="8">JF 03-4F</strain>
    </source>
</reference>
<dbReference type="SMART" id="SM00066">
    <property type="entry name" value="GAL4"/>
    <property type="match status" value="1"/>
</dbReference>
<evidence type="ECO:0000256" key="2">
    <source>
        <dbReference type="ARBA" id="ARBA00023015"/>
    </source>
</evidence>
<dbReference type="PANTHER" id="PTHR47425:SF3">
    <property type="entry name" value="ZN(II)2CYS6 TRANSCRIPTION FACTOR (EUROFUNG)"/>
    <property type="match status" value="1"/>
</dbReference>
<dbReference type="InterPro" id="IPR001138">
    <property type="entry name" value="Zn2Cys6_DnaBD"/>
</dbReference>
<sequence length="757" mass="84738">MSLEADLEGDSGERSVQGNNNSNNGAQRNRSRVACQSCNHRKVRCDVTKTGIPCSNCQDHASICEVLPRKKHRPRRARSELQNSHVHSTHDNNELEHAQVPSKQSHYNLTPNPHPPPVKEAILSPNANRPHSQPQPPLPANEQTPVSIATSIDSHITKNRRPSPETDGLLPDDSSISYLGDRRGPRFSVYELCHPAPAQEAVPYLPSPASKSSWKPSELECLRDVGAFASLPRDVSDELVRSYFQHVHSFLPVIDAASFLNEYVKSGTQNINPLLFWSMALAATNFVGAEVLAKAGYTSRKAMKVAFYARAKRLYDFDRGTEKLTLIQSVLLMGFWYSDAQDHTGAWYWIGIAISLCQSLGLHRHSQALRSGQRQPEELRRRLWWTCVIRDRWVSLAKGRPMRIHQEDCDVSLPTAEDIIKEMNTISLQARDTYMPPDAGILARMWTRFVNISAVLGSILRVHYRVQGHKPDVDEINVYAQALDGCADTENLANHFNHNTRLHAYQLELFYQATIAILYRPYLLGEPPAMSRAEQASWQKTAMEKARSAASSTNRFLEKIIELNGVHLLKPMIITSLIPAMQIHLFDLKSANPLVKGLASTRLRLCMLILLELRDTYWSAGVMYRLFERAQQILEASSTVASHGAGKASRQSTTSESLLPDRAQESPELRRQHFSQQNVPLANMTESTLPMANNFAPNRRWPGQAMFNGIDQLLSPGFTVSEDAFENLFMGFDDGLGFYDPGGAVLNGGAVDLMYNG</sequence>
<organism evidence="8 9">
    <name type="scientific">Exophiala viscosa</name>
    <dbReference type="NCBI Taxonomy" id="2486360"/>
    <lineage>
        <taxon>Eukaryota</taxon>
        <taxon>Fungi</taxon>
        <taxon>Dikarya</taxon>
        <taxon>Ascomycota</taxon>
        <taxon>Pezizomycotina</taxon>
        <taxon>Eurotiomycetes</taxon>
        <taxon>Chaetothyriomycetidae</taxon>
        <taxon>Chaetothyriales</taxon>
        <taxon>Herpotrichiellaceae</taxon>
        <taxon>Exophiala</taxon>
    </lineage>
</organism>
<feature type="region of interest" description="Disordered" evidence="6">
    <location>
        <begin position="70"/>
        <end position="175"/>
    </location>
</feature>
<dbReference type="PANTHER" id="PTHR47425">
    <property type="entry name" value="FARB-RELATED"/>
    <property type="match status" value="1"/>
</dbReference>
<feature type="compositionally biased region" description="Acidic residues" evidence="6">
    <location>
        <begin position="1"/>
        <end position="10"/>
    </location>
</feature>
<keyword evidence="3" id="KW-0238">DNA-binding</keyword>
<dbReference type="InterPro" id="IPR036864">
    <property type="entry name" value="Zn2-C6_fun-type_DNA-bd_sf"/>
</dbReference>
<keyword evidence="1" id="KW-0479">Metal-binding</keyword>
<feature type="compositionally biased region" description="Basic and acidic residues" evidence="6">
    <location>
        <begin position="88"/>
        <end position="97"/>
    </location>
</feature>
<evidence type="ECO:0000256" key="3">
    <source>
        <dbReference type="ARBA" id="ARBA00023125"/>
    </source>
</evidence>
<name>A0AAN6E657_9EURO</name>
<evidence type="ECO:0000313" key="8">
    <source>
        <dbReference type="EMBL" id="KAI1617568.1"/>
    </source>
</evidence>
<feature type="compositionally biased region" description="Low complexity" evidence="6">
    <location>
        <begin position="17"/>
        <end position="28"/>
    </location>
</feature>
<dbReference type="Proteomes" id="UP001203852">
    <property type="component" value="Unassembled WGS sequence"/>
</dbReference>
<keyword evidence="4" id="KW-0804">Transcription</keyword>
<feature type="region of interest" description="Disordered" evidence="6">
    <location>
        <begin position="644"/>
        <end position="673"/>
    </location>
</feature>
<dbReference type="Gene3D" id="4.10.240.10">
    <property type="entry name" value="Zn(2)-C6 fungal-type DNA-binding domain"/>
    <property type="match status" value="1"/>
</dbReference>
<protein>
    <submittedName>
        <fullName evidence="8">Fungal-specific transcription factor domain-containing protein</fullName>
    </submittedName>
</protein>
<comment type="caution">
    <text evidence="8">The sequence shown here is derived from an EMBL/GenBank/DDBJ whole genome shotgun (WGS) entry which is preliminary data.</text>
</comment>
<dbReference type="CDD" id="cd12148">
    <property type="entry name" value="fungal_TF_MHR"/>
    <property type="match status" value="1"/>
</dbReference>
<dbReference type="Pfam" id="PF00172">
    <property type="entry name" value="Zn_clus"/>
    <property type="match status" value="1"/>
</dbReference>
<evidence type="ECO:0000256" key="6">
    <source>
        <dbReference type="SAM" id="MobiDB-lite"/>
    </source>
</evidence>
<keyword evidence="2" id="KW-0805">Transcription regulation</keyword>
<accession>A0AAN6E657</accession>
<dbReference type="InterPro" id="IPR052761">
    <property type="entry name" value="Fungal_Detox/Toxin_TFs"/>
</dbReference>
<dbReference type="Pfam" id="PF04082">
    <property type="entry name" value="Fungal_trans"/>
    <property type="match status" value="1"/>
</dbReference>
<dbReference type="EMBL" id="MU404350">
    <property type="protein sequence ID" value="KAI1617568.1"/>
    <property type="molecule type" value="Genomic_DNA"/>
</dbReference>
<evidence type="ECO:0000259" key="7">
    <source>
        <dbReference type="PROSITE" id="PS50048"/>
    </source>
</evidence>
<feature type="region of interest" description="Disordered" evidence="6">
    <location>
        <begin position="1"/>
        <end position="33"/>
    </location>
</feature>
<gene>
    <name evidence="8" type="ORF">EDD36DRAFT_4840</name>
</gene>
<dbReference type="SMART" id="SM00906">
    <property type="entry name" value="Fungal_trans"/>
    <property type="match status" value="1"/>
</dbReference>
<dbReference type="GO" id="GO:0008270">
    <property type="term" value="F:zinc ion binding"/>
    <property type="evidence" value="ECO:0007669"/>
    <property type="project" value="InterPro"/>
</dbReference>
<feature type="compositionally biased region" description="Polar residues" evidence="6">
    <location>
        <begin position="101"/>
        <end position="111"/>
    </location>
</feature>
<dbReference type="GO" id="GO:0003677">
    <property type="term" value="F:DNA binding"/>
    <property type="evidence" value="ECO:0007669"/>
    <property type="project" value="UniProtKB-KW"/>
</dbReference>
<feature type="compositionally biased region" description="Polar residues" evidence="6">
    <location>
        <begin position="141"/>
        <end position="154"/>
    </location>
</feature>
<feature type="domain" description="Zn(2)-C6 fungal-type" evidence="7">
    <location>
        <begin position="34"/>
        <end position="66"/>
    </location>
</feature>
<dbReference type="InterPro" id="IPR007219">
    <property type="entry name" value="XnlR_reg_dom"/>
</dbReference>
<dbReference type="CDD" id="cd00067">
    <property type="entry name" value="GAL4"/>
    <property type="match status" value="1"/>
</dbReference>
<evidence type="ECO:0000256" key="1">
    <source>
        <dbReference type="ARBA" id="ARBA00022723"/>
    </source>
</evidence>
<evidence type="ECO:0000313" key="9">
    <source>
        <dbReference type="Proteomes" id="UP001203852"/>
    </source>
</evidence>
<dbReference type="GO" id="GO:0006351">
    <property type="term" value="P:DNA-templated transcription"/>
    <property type="evidence" value="ECO:0007669"/>
    <property type="project" value="InterPro"/>
</dbReference>
<dbReference type="PROSITE" id="PS50048">
    <property type="entry name" value="ZN2_CY6_FUNGAL_2"/>
    <property type="match status" value="1"/>
</dbReference>
<keyword evidence="9" id="KW-1185">Reference proteome</keyword>
<dbReference type="GO" id="GO:0000981">
    <property type="term" value="F:DNA-binding transcription factor activity, RNA polymerase II-specific"/>
    <property type="evidence" value="ECO:0007669"/>
    <property type="project" value="InterPro"/>
</dbReference>
<keyword evidence="5" id="KW-0539">Nucleus</keyword>
<evidence type="ECO:0000256" key="4">
    <source>
        <dbReference type="ARBA" id="ARBA00023163"/>
    </source>
</evidence>
<feature type="compositionally biased region" description="Basic and acidic residues" evidence="6">
    <location>
        <begin position="662"/>
        <end position="671"/>
    </location>
</feature>
<proteinExistence type="predicted"/>
<dbReference type="SUPFAM" id="SSF57701">
    <property type="entry name" value="Zn2/Cys6 DNA-binding domain"/>
    <property type="match status" value="1"/>
</dbReference>
<dbReference type="AlphaFoldDB" id="A0AAN6E657"/>
<evidence type="ECO:0000256" key="5">
    <source>
        <dbReference type="ARBA" id="ARBA00023242"/>
    </source>
</evidence>